<feature type="domain" description="Enoyl reductase (ER)" evidence="8">
    <location>
        <begin position="5"/>
        <end position="338"/>
    </location>
</feature>
<dbReference type="InterPro" id="IPR036291">
    <property type="entry name" value="NAD(P)-bd_dom_sf"/>
</dbReference>
<dbReference type="PROSITE" id="PS00059">
    <property type="entry name" value="ADH_ZINC"/>
    <property type="match status" value="1"/>
</dbReference>
<dbReference type="InterPro" id="IPR020843">
    <property type="entry name" value="ER"/>
</dbReference>
<evidence type="ECO:0000256" key="1">
    <source>
        <dbReference type="ARBA" id="ARBA00001947"/>
    </source>
</evidence>
<proteinExistence type="inferred from homology"/>
<evidence type="ECO:0000256" key="4">
    <source>
        <dbReference type="ARBA" id="ARBA00022833"/>
    </source>
</evidence>
<comment type="cofactor">
    <cofactor evidence="1 6">
        <name>Zn(2+)</name>
        <dbReference type="ChEBI" id="CHEBI:29105"/>
    </cofactor>
</comment>
<evidence type="ECO:0000256" key="2">
    <source>
        <dbReference type="ARBA" id="ARBA00008072"/>
    </source>
</evidence>
<keyword evidence="7" id="KW-0472">Membrane</keyword>
<keyword evidence="3 6" id="KW-0479">Metal-binding</keyword>
<keyword evidence="7" id="KW-0812">Transmembrane</keyword>
<evidence type="ECO:0000313" key="9">
    <source>
        <dbReference type="EMBL" id="MCB8882497.1"/>
    </source>
</evidence>
<dbReference type="CDD" id="cd05285">
    <property type="entry name" value="sorbitol_DH"/>
    <property type="match status" value="1"/>
</dbReference>
<keyword evidence="7" id="KW-1133">Transmembrane helix</keyword>
<dbReference type="InterPro" id="IPR011032">
    <property type="entry name" value="GroES-like_sf"/>
</dbReference>
<keyword evidence="10" id="KW-1185">Reference proteome</keyword>
<name>A0A964E5J3_9PROT</name>
<dbReference type="AlphaFoldDB" id="A0A964E5J3"/>
<evidence type="ECO:0000256" key="5">
    <source>
        <dbReference type="ARBA" id="ARBA00023002"/>
    </source>
</evidence>
<dbReference type="GO" id="GO:0016616">
    <property type="term" value="F:oxidoreductase activity, acting on the CH-OH group of donors, NAD or NADP as acceptor"/>
    <property type="evidence" value="ECO:0007669"/>
    <property type="project" value="InterPro"/>
</dbReference>
<dbReference type="Gene3D" id="3.40.50.720">
    <property type="entry name" value="NAD(P)-binding Rossmann-like Domain"/>
    <property type="match status" value="1"/>
</dbReference>
<accession>A0A964E5J3</accession>
<organism evidence="9 10">
    <name type="scientific">Acidisoma cellulosilyticum</name>
    <dbReference type="NCBI Taxonomy" id="2802395"/>
    <lineage>
        <taxon>Bacteria</taxon>
        <taxon>Pseudomonadati</taxon>
        <taxon>Pseudomonadota</taxon>
        <taxon>Alphaproteobacteria</taxon>
        <taxon>Acetobacterales</taxon>
        <taxon>Acidocellaceae</taxon>
        <taxon>Acidisoma</taxon>
    </lineage>
</organism>
<dbReference type="InterPro" id="IPR045306">
    <property type="entry name" value="SDH-like"/>
</dbReference>
<reference evidence="9 10" key="1">
    <citation type="journal article" date="2021" name="Microorganisms">
        <title>Acidisoma silvae sp. nov. and Acidisomacellulosilytica sp. nov., Two Acidophilic Bacteria Isolated from Decaying Wood, Hydrolyzing Cellulose and Producing Poly-3-hydroxybutyrate.</title>
        <authorList>
            <person name="Mieszkin S."/>
            <person name="Pouder E."/>
            <person name="Uroz S."/>
            <person name="Simon-Colin C."/>
            <person name="Alain K."/>
        </authorList>
    </citation>
    <scope>NUCLEOTIDE SEQUENCE [LARGE SCALE GENOMIC DNA]</scope>
    <source>
        <strain evidence="9 10">HW T5.17</strain>
    </source>
</reference>
<evidence type="ECO:0000256" key="6">
    <source>
        <dbReference type="RuleBase" id="RU361277"/>
    </source>
</evidence>
<dbReference type="Gene3D" id="3.90.180.10">
    <property type="entry name" value="Medium-chain alcohol dehydrogenases, catalytic domain"/>
    <property type="match status" value="1"/>
</dbReference>
<evidence type="ECO:0000256" key="3">
    <source>
        <dbReference type="ARBA" id="ARBA00022723"/>
    </source>
</evidence>
<gene>
    <name evidence="9" type="ORF">ACELLULO517_19780</name>
</gene>
<protein>
    <submittedName>
        <fullName evidence="9">NAD(P)-dependent alcohol dehydrogenase</fullName>
    </submittedName>
</protein>
<dbReference type="Proteomes" id="UP000721844">
    <property type="component" value="Unassembled WGS sequence"/>
</dbReference>
<dbReference type="SUPFAM" id="SSF51735">
    <property type="entry name" value="NAD(P)-binding Rossmann-fold domains"/>
    <property type="match status" value="1"/>
</dbReference>
<evidence type="ECO:0000259" key="8">
    <source>
        <dbReference type="SMART" id="SM00829"/>
    </source>
</evidence>
<feature type="transmembrane region" description="Helical" evidence="7">
    <location>
        <begin position="170"/>
        <end position="191"/>
    </location>
</feature>
<dbReference type="RefSeq" id="WP_227309150.1">
    <property type="nucleotide sequence ID" value="NZ_JAESVA010000007.1"/>
</dbReference>
<dbReference type="Pfam" id="PF00107">
    <property type="entry name" value="ADH_zinc_N"/>
    <property type="match status" value="1"/>
</dbReference>
<dbReference type="SUPFAM" id="SSF50129">
    <property type="entry name" value="GroES-like"/>
    <property type="match status" value="1"/>
</dbReference>
<evidence type="ECO:0000256" key="7">
    <source>
        <dbReference type="SAM" id="Phobius"/>
    </source>
</evidence>
<dbReference type="Pfam" id="PF08240">
    <property type="entry name" value="ADH_N"/>
    <property type="match status" value="1"/>
</dbReference>
<dbReference type="InterPro" id="IPR013154">
    <property type="entry name" value="ADH-like_N"/>
</dbReference>
<dbReference type="GO" id="GO:0008270">
    <property type="term" value="F:zinc ion binding"/>
    <property type="evidence" value="ECO:0007669"/>
    <property type="project" value="InterPro"/>
</dbReference>
<evidence type="ECO:0000313" key="10">
    <source>
        <dbReference type="Proteomes" id="UP000721844"/>
    </source>
</evidence>
<keyword evidence="4 6" id="KW-0862">Zinc</keyword>
<keyword evidence="5" id="KW-0560">Oxidoreductase</keyword>
<dbReference type="PANTHER" id="PTHR43161:SF9">
    <property type="entry name" value="SORBITOL DEHYDROGENASE"/>
    <property type="match status" value="1"/>
</dbReference>
<dbReference type="EMBL" id="JAESVA010000007">
    <property type="protein sequence ID" value="MCB8882497.1"/>
    <property type="molecule type" value="Genomic_DNA"/>
</dbReference>
<dbReference type="SMART" id="SM00829">
    <property type="entry name" value="PKS_ER"/>
    <property type="match status" value="1"/>
</dbReference>
<comment type="similarity">
    <text evidence="2 6">Belongs to the zinc-containing alcohol dehydrogenase family.</text>
</comment>
<sequence length="344" mass="36449">MMKATVLEEIRRIQLRDIDVPTEAGPGEVKIAMKAVGICGSDLHFYLHGHIGPFWVKEPMILGHEGAGQIVAVGEGVTNLKVGDRVAMEPGIPDWTSRAAQLGLYNLDPAVRFWATPPVHGCLVPEIVHPANLTFQIPDSVSFQEGAFVEPLAVGMQAVNKAHILPGQTAVVLGAGTIGMMVALAALAAGVSRVIMTDVQKEKLAIAGGYDGIVPVNVSEVKAADRVKELTGGWGADVVFEASGSPHAFKGIFDLVCPGGCVVLVGMPPAEVALDVVGAQIKEARIETVFRYANVYPRTIALLGSGKIDLKPLISRTFPFEQSVEAFEFAAQGSPEVVKTQIVF</sequence>
<dbReference type="InterPro" id="IPR013149">
    <property type="entry name" value="ADH-like_C"/>
</dbReference>
<dbReference type="InterPro" id="IPR002328">
    <property type="entry name" value="ADH_Zn_CS"/>
</dbReference>
<comment type="caution">
    <text evidence="9">The sequence shown here is derived from an EMBL/GenBank/DDBJ whole genome shotgun (WGS) entry which is preliminary data.</text>
</comment>
<dbReference type="PANTHER" id="PTHR43161">
    <property type="entry name" value="SORBITOL DEHYDROGENASE"/>
    <property type="match status" value="1"/>
</dbReference>